<gene>
    <name evidence="1" type="ORF">SDJN03_27003</name>
</gene>
<proteinExistence type="predicted"/>
<organism evidence="1 2">
    <name type="scientific">Cucurbita argyrosperma subsp. sororia</name>
    <dbReference type="NCBI Taxonomy" id="37648"/>
    <lineage>
        <taxon>Eukaryota</taxon>
        <taxon>Viridiplantae</taxon>
        <taxon>Streptophyta</taxon>
        <taxon>Embryophyta</taxon>
        <taxon>Tracheophyta</taxon>
        <taxon>Spermatophyta</taxon>
        <taxon>Magnoliopsida</taxon>
        <taxon>eudicotyledons</taxon>
        <taxon>Gunneridae</taxon>
        <taxon>Pentapetalae</taxon>
        <taxon>rosids</taxon>
        <taxon>fabids</taxon>
        <taxon>Cucurbitales</taxon>
        <taxon>Cucurbitaceae</taxon>
        <taxon>Cucurbiteae</taxon>
        <taxon>Cucurbita</taxon>
    </lineage>
</organism>
<protein>
    <submittedName>
        <fullName evidence="1">Uncharacterized protein</fullName>
    </submittedName>
</protein>
<accession>A0AAV6LZS1</accession>
<evidence type="ECO:0000313" key="1">
    <source>
        <dbReference type="EMBL" id="KAG6573116.1"/>
    </source>
</evidence>
<keyword evidence="2" id="KW-1185">Reference proteome</keyword>
<evidence type="ECO:0000313" key="2">
    <source>
        <dbReference type="Proteomes" id="UP000685013"/>
    </source>
</evidence>
<dbReference type="EMBL" id="JAGKQH010000018">
    <property type="protein sequence ID" value="KAG6573116.1"/>
    <property type="molecule type" value="Genomic_DNA"/>
</dbReference>
<comment type="caution">
    <text evidence="1">The sequence shown here is derived from an EMBL/GenBank/DDBJ whole genome shotgun (WGS) entry which is preliminary data.</text>
</comment>
<feature type="non-terminal residue" evidence="1">
    <location>
        <position position="1"/>
    </location>
</feature>
<name>A0AAV6LZS1_9ROSI</name>
<dbReference type="Proteomes" id="UP000685013">
    <property type="component" value="Chromosome 18"/>
</dbReference>
<sequence>MSVCKVEPSAQAHWVVLDYQVESLGSTKALTLSPRLKPIGLIPQRVGRSTEPLEGSVKRPKWSTLAVRAIPRRVVLDYQVESLGSTKALTLSPRLKPTGLIP</sequence>
<reference evidence="1 2" key="1">
    <citation type="journal article" date="2021" name="Hortic Res">
        <title>The domestication of Cucurbita argyrosperma as revealed by the genome of its wild relative.</title>
        <authorList>
            <person name="Barrera-Redondo J."/>
            <person name="Sanchez-de la Vega G."/>
            <person name="Aguirre-Liguori J.A."/>
            <person name="Castellanos-Morales G."/>
            <person name="Gutierrez-Guerrero Y.T."/>
            <person name="Aguirre-Dugua X."/>
            <person name="Aguirre-Planter E."/>
            <person name="Tenaillon M.I."/>
            <person name="Lira-Saade R."/>
            <person name="Eguiarte L.E."/>
        </authorList>
    </citation>
    <scope>NUCLEOTIDE SEQUENCE [LARGE SCALE GENOMIC DNA]</scope>
    <source>
        <strain evidence="1">JBR-2021</strain>
    </source>
</reference>
<dbReference type="AlphaFoldDB" id="A0AAV6LZS1"/>